<dbReference type="EMBL" id="MT144000">
    <property type="protein sequence ID" value="QJA45983.1"/>
    <property type="molecule type" value="Genomic_DNA"/>
</dbReference>
<proteinExistence type="predicted"/>
<protein>
    <submittedName>
        <fullName evidence="1">Putative endodeoxyribonuclease</fullName>
    </submittedName>
</protein>
<dbReference type="Pfam" id="PF05866">
    <property type="entry name" value="RusA"/>
    <property type="match status" value="1"/>
</dbReference>
<accession>A0A6H1ZDJ6</accession>
<dbReference type="EMBL" id="MT144595">
    <property type="protein sequence ID" value="QJH94097.1"/>
    <property type="molecule type" value="Genomic_DNA"/>
</dbReference>
<reference evidence="1" key="1">
    <citation type="submission" date="2020-03" db="EMBL/GenBank/DDBJ databases">
        <title>The deep terrestrial virosphere.</title>
        <authorList>
            <person name="Holmfeldt K."/>
            <person name="Nilsson E."/>
            <person name="Simone D."/>
            <person name="Lopez-Fernandez M."/>
            <person name="Wu X."/>
            <person name="de Brujin I."/>
            <person name="Lundin D."/>
            <person name="Andersson A."/>
            <person name="Bertilsson S."/>
            <person name="Dopson M."/>
        </authorList>
    </citation>
    <scope>NUCLEOTIDE SEQUENCE</scope>
    <source>
        <strain evidence="1">TM448A00289</strain>
        <strain evidence="2">TM448B00173</strain>
    </source>
</reference>
<gene>
    <name evidence="1" type="ORF">TM448A00289_0050</name>
    <name evidence="2" type="ORF">TM448B00173_0067</name>
</gene>
<dbReference type="AlphaFoldDB" id="A0A6H1ZDJ6"/>
<sequence>MRWTEQEWEDYAEGLRQARIRVERQRGMLIVIFGRPIAKKRPRFVRRGKFVSTYNCQETEEGRWLWEAKGQIHEMLTGPITMKCNFFFARPKSHFGTGKNHNKLKSSAPTFHTQTPDIDNLQKFVKDCLNGIAYKDDCQIIYVEASKMWAEADERTEIILM</sequence>
<dbReference type="Gene3D" id="3.30.1330.70">
    <property type="entry name" value="Holliday junction resolvase RusA"/>
    <property type="match status" value="1"/>
</dbReference>
<dbReference type="SUPFAM" id="SSF103084">
    <property type="entry name" value="Holliday junction resolvase RusA"/>
    <property type="match status" value="1"/>
</dbReference>
<dbReference type="InterPro" id="IPR008822">
    <property type="entry name" value="Endonuclease_RusA-like"/>
</dbReference>
<dbReference type="GO" id="GO:0006310">
    <property type="term" value="P:DNA recombination"/>
    <property type="evidence" value="ECO:0007669"/>
    <property type="project" value="InterPro"/>
</dbReference>
<dbReference type="InterPro" id="IPR036614">
    <property type="entry name" value="RusA-like_sf"/>
</dbReference>
<evidence type="ECO:0000313" key="1">
    <source>
        <dbReference type="EMBL" id="QJA45983.1"/>
    </source>
</evidence>
<organism evidence="1">
    <name type="scientific">viral metagenome</name>
    <dbReference type="NCBI Taxonomy" id="1070528"/>
    <lineage>
        <taxon>unclassified sequences</taxon>
        <taxon>metagenomes</taxon>
        <taxon>organismal metagenomes</taxon>
    </lineage>
</organism>
<name>A0A6H1ZDJ6_9ZZZZ</name>
<dbReference type="GO" id="GO:0006281">
    <property type="term" value="P:DNA repair"/>
    <property type="evidence" value="ECO:0007669"/>
    <property type="project" value="InterPro"/>
</dbReference>
<dbReference type="GO" id="GO:0000287">
    <property type="term" value="F:magnesium ion binding"/>
    <property type="evidence" value="ECO:0007669"/>
    <property type="project" value="InterPro"/>
</dbReference>
<evidence type="ECO:0000313" key="2">
    <source>
        <dbReference type="EMBL" id="QJH94097.1"/>
    </source>
</evidence>